<dbReference type="EMBL" id="ML992668">
    <property type="protein sequence ID" value="KAF2214540.1"/>
    <property type="molecule type" value="Genomic_DNA"/>
</dbReference>
<keyword evidence="2" id="KW-1185">Reference proteome</keyword>
<evidence type="ECO:0000313" key="2">
    <source>
        <dbReference type="Proteomes" id="UP000799539"/>
    </source>
</evidence>
<evidence type="ECO:0000313" key="1">
    <source>
        <dbReference type="EMBL" id="KAF2214540.1"/>
    </source>
</evidence>
<protein>
    <submittedName>
        <fullName evidence="1">Uncharacterized protein</fullName>
    </submittedName>
</protein>
<organism evidence="1 2">
    <name type="scientific">Cercospora zeae-maydis SCOH1-5</name>
    <dbReference type="NCBI Taxonomy" id="717836"/>
    <lineage>
        <taxon>Eukaryota</taxon>
        <taxon>Fungi</taxon>
        <taxon>Dikarya</taxon>
        <taxon>Ascomycota</taxon>
        <taxon>Pezizomycotina</taxon>
        <taxon>Dothideomycetes</taxon>
        <taxon>Dothideomycetidae</taxon>
        <taxon>Mycosphaerellales</taxon>
        <taxon>Mycosphaerellaceae</taxon>
        <taxon>Cercospora</taxon>
    </lineage>
</organism>
<name>A0A6A6FMF1_9PEZI</name>
<dbReference type="Proteomes" id="UP000799539">
    <property type="component" value="Unassembled WGS sequence"/>
</dbReference>
<dbReference type="AlphaFoldDB" id="A0A6A6FMF1"/>
<sequence length="180" mass="19923">MSPVVCTLVREHLLWMSFVPNIWVQHRFGVGLLGPENECPGRLLFGQERKPGVHVVDNHFSKAPLSLSLMPARASPIDAQQLAVWVQAREDSRRASCASKSVLDKTCARGAGANFEPSDRRRRIRGRKSQTIICGFHDGFPKSSPFPVGGREGGDDVVIPRRSALEHRGSSRRASWQGVM</sequence>
<reference evidence="1" key="1">
    <citation type="journal article" date="2020" name="Stud. Mycol.">
        <title>101 Dothideomycetes genomes: a test case for predicting lifestyles and emergence of pathogens.</title>
        <authorList>
            <person name="Haridas S."/>
            <person name="Albert R."/>
            <person name="Binder M."/>
            <person name="Bloem J."/>
            <person name="Labutti K."/>
            <person name="Salamov A."/>
            <person name="Andreopoulos B."/>
            <person name="Baker S."/>
            <person name="Barry K."/>
            <person name="Bills G."/>
            <person name="Bluhm B."/>
            <person name="Cannon C."/>
            <person name="Castanera R."/>
            <person name="Culley D."/>
            <person name="Daum C."/>
            <person name="Ezra D."/>
            <person name="Gonzalez J."/>
            <person name="Henrissat B."/>
            <person name="Kuo A."/>
            <person name="Liang C."/>
            <person name="Lipzen A."/>
            <person name="Lutzoni F."/>
            <person name="Magnuson J."/>
            <person name="Mondo S."/>
            <person name="Nolan M."/>
            <person name="Ohm R."/>
            <person name="Pangilinan J."/>
            <person name="Park H.-J."/>
            <person name="Ramirez L."/>
            <person name="Alfaro M."/>
            <person name="Sun H."/>
            <person name="Tritt A."/>
            <person name="Yoshinaga Y."/>
            <person name="Zwiers L.-H."/>
            <person name="Turgeon B."/>
            <person name="Goodwin S."/>
            <person name="Spatafora J."/>
            <person name="Crous P."/>
            <person name="Grigoriev I."/>
        </authorList>
    </citation>
    <scope>NUCLEOTIDE SEQUENCE</scope>
    <source>
        <strain evidence="1">SCOH1-5</strain>
    </source>
</reference>
<gene>
    <name evidence="1" type="ORF">CERZMDRAFT_83214</name>
</gene>
<accession>A0A6A6FMF1</accession>
<proteinExistence type="predicted"/>